<feature type="transmembrane region" description="Helical" evidence="1">
    <location>
        <begin position="205"/>
        <end position="227"/>
    </location>
</feature>
<dbReference type="AlphaFoldDB" id="A0A644UVZ7"/>
<feature type="transmembrane region" description="Helical" evidence="1">
    <location>
        <begin position="295"/>
        <end position="314"/>
    </location>
</feature>
<protein>
    <recommendedName>
        <fullName evidence="2">Heparan-alpha-glucosaminide N-acetyltransferase catalytic domain-containing protein</fullName>
    </recommendedName>
</protein>
<comment type="caution">
    <text evidence="3">The sequence shown here is derived from an EMBL/GenBank/DDBJ whole genome shotgun (WGS) entry which is preliminary data.</text>
</comment>
<gene>
    <name evidence="3" type="ORF">SDC9_29209</name>
</gene>
<proteinExistence type="predicted"/>
<feature type="transmembrane region" description="Helical" evidence="1">
    <location>
        <begin position="83"/>
        <end position="105"/>
    </location>
</feature>
<name>A0A644UVZ7_9ZZZZ</name>
<feature type="transmembrane region" description="Helical" evidence="1">
    <location>
        <begin position="151"/>
        <end position="173"/>
    </location>
</feature>
<keyword evidence="1" id="KW-0812">Transmembrane</keyword>
<organism evidence="3">
    <name type="scientific">bioreactor metagenome</name>
    <dbReference type="NCBI Taxonomy" id="1076179"/>
    <lineage>
        <taxon>unclassified sequences</taxon>
        <taxon>metagenomes</taxon>
        <taxon>ecological metagenomes</taxon>
    </lineage>
</organism>
<feature type="transmembrane region" description="Helical" evidence="1">
    <location>
        <begin position="179"/>
        <end position="198"/>
    </location>
</feature>
<keyword evidence="1" id="KW-1133">Transmembrane helix</keyword>
<accession>A0A644UVZ7</accession>
<feature type="transmembrane region" description="Helical" evidence="1">
    <location>
        <begin position="117"/>
        <end position="139"/>
    </location>
</feature>
<feature type="domain" description="Heparan-alpha-glucosaminide N-acetyltransferase catalytic" evidence="2">
    <location>
        <begin position="77"/>
        <end position="303"/>
    </location>
</feature>
<sequence length="317" mass="35273">MITSVLSIFISLYLFELGDPAHKLLKDREIQLVVHEVLVLCFGYKIRFFQLRQMIGDRRSGHVEVPGDHINPMRGSRYFELDAARGIALLLMIIYHILFCLYFFGTGLVPWFDPFTISGAPIAFLFVVIAGVSLVLSAGREKSPVRSAKKLFFRGLYLLFFAAVITIVTWLVYPAETVVFGILHLLGVATILSIPFVVMKVKPYVPLIFGMICIALSPIVSLLRGPAFLIPFGITYNGFATLDYEPLIPWFGVVLLGVALGSFIYKDGVRHGLLTRLGEMPRFCGPLCFIGRHTLIIYLVHVPVIIGVLVLLGLGTL</sequence>
<evidence type="ECO:0000313" key="3">
    <source>
        <dbReference type="EMBL" id="MPL83259.1"/>
    </source>
</evidence>
<dbReference type="Pfam" id="PF07786">
    <property type="entry name" value="HGSNAT_cat"/>
    <property type="match status" value="1"/>
</dbReference>
<dbReference type="InterPro" id="IPR012429">
    <property type="entry name" value="HGSNAT_cat"/>
</dbReference>
<keyword evidence="1" id="KW-0472">Membrane</keyword>
<evidence type="ECO:0000259" key="2">
    <source>
        <dbReference type="Pfam" id="PF07786"/>
    </source>
</evidence>
<dbReference type="EMBL" id="VSSQ01000174">
    <property type="protein sequence ID" value="MPL83259.1"/>
    <property type="molecule type" value="Genomic_DNA"/>
</dbReference>
<feature type="transmembrane region" description="Helical" evidence="1">
    <location>
        <begin position="247"/>
        <end position="265"/>
    </location>
</feature>
<evidence type="ECO:0000256" key="1">
    <source>
        <dbReference type="SAM" id="Phobius"/>
    </source>
</evidence>
<reference evidence="3" key="1">
    <citation type="submission" date="2019-08" db="EMBL/GenBank/DDBJ databases">
        <authorList>
            <person name="Kucharzyk K."/>
            <person name="Murdoch R.W."/>
            <person name="Higgins S."/>
            <person name="Loffler F."/>
        </authorList>
    </citation>
    <scope>NUCLEOTIDE SEQUENCE</scope>
</reference>